<dbReference type="InterPro" id="IPR036869">
    <property type="entry name" value="J_dom_sf"/>
</dbReference>
<evidence type="ECO:0000313" key="2">
    <source>
        <dbReference type="Proteomes" id="UP001177140"/>
    </source>
</evidence>
<dbReference type="Proteomes" id="UP001177140">
    <property type="component" value="Unassembled WGS sequence"/>
</dbReference>
<keyword evidence="2" id="KW-1185">Reference proteome</keyword>
<dbReference type="AlphaFoldDB" id="A0AA41SN90"/>
<dbReference type="EMBL" id="JAJJMA010179085">
    <property type="protein sequence ID" value="MCL7037438.1"/>
    <property type="molecule type" value="Genomic_DNA"/>
</dbReference>
<evidence type="ECO:0000313" key="1">
    <source>
        <dbReference type="EMBL" id="MCL7037438.1"/>
    </source>
</evidence>
<proteinExistence type="predicted"/>
<accession>A0AA41SN90</accession>
<gene>
    <name evidence="1" type="ORF">MKW94_021097</name>
</gene>
<sequence length="92" mass="10598">MNDQMKKKKINKISCSLTDQYKTLRIQPGATETYHPDLCKGNNCGVQFHQINEACDTSMSYLRGEQTSEMDLSQYVDEDDEMIGMCDSDWDM</sequence>
<organism evidence="1 2">
    <name type="scientific">Papaver nudicaule</name>
    <name type="common">Iceland poppy</name>
    <dbReference type="NCBI Taxonomy" id="74823"/>
    <lineage>
        <taxon>Eukaryota</taxon>
        <taxon>Viridiplantae</taxon>
        <taxon>Streptophyta</taxon>
        <taxon>Embryophyta</taxon>
        <taxon>Tracheophyta</taxon>
        <taxon>Spermatophyta</taxon>
        <taxon>Magnoliopsida</taxon>
        <taxon>Ranunculales</taxon>
        <taxon>Papaveraceae</taxon>
        <taxon>Papaveroideae</taxon>
        <taxon>Papaver</taxon>
    </lineage>
</organism>
<protein>
    <submittedName>
        <fullName evidence="1">Uncharacterized protein</fullName>
    </submittedName>
</protein>
<name>A0AA41SN90_PAPNU</name>
<reference evidence="1" key="1">
    <citation type="submission" date="2022-03" db="EMBL/GenBank/DDBJ databases">
        <title>A functionally conserved STORR gene fusion in Papaver species that diverged 16.8 million years ago.</title>
        <authorList>
            <person name="Catania T."/>
        </authorList>
    </citation>
    <scope>NUCLEOTIDE SEQUENCE</scope>
    <source>
        <strain evidence="1">S-191538</strain>
    </source>
</reference>
<dbReference type="SUPFAM" id="SSF46565">
    <property type="entry name" value="Chaperone J-domain"/>
    <property type="match status" value="1"/>
</dbReference>
<comment type="caution">
    <text evidence="1">The sequence shown here is derived from an EMBL/GenBank/DDBJ whole genome shotgun (WGS) entry which is preliminary data.</text>
</comment>